<keyword evidence="12" id="KW-1185">Reference proteome</keyword>
<comment type="subcellular location">
    <subcellularLocation>
        <location evidence="1">Membrane</location>
        <topology evidence="1">Multi-pass membrane protein</topology>
    </subcellularLocation>
</comment>
<dbReference type="Proteomes" id="UP000053890">
    <property type="component" value="Unassembled WGS sequence"/>
</dbReference>
<dbReference type="SUPFAM" id="SSF52540">
    <property type="entry name" value="P-loop containing nucleoside triphosphate hydrolases"/>
    <property type="match status" value="1"/>
</dbReference>
<dbReference type="InterPro" id="IPR003593">
    <property type="entry name" value="AAA+_ATPase"/>
</dbReference>
<dbReference type="OrthoDB" id="66620at2759"/>
<dbReference type="InterPro" id="IPR043926">
    <property type="entry name" value="ABCG_dom"/>
</dbReference>
<evidence type="ECO:0000256" key="5">
    <source>
        <dbReference type="ARBA" id="ARBA00022840"/>
    </source>
</evidence>
<dbReference type="GO" id="GO:0016887">
    <property type="term" value="F:ATP hydrolysis activity"/>
    <property type="evidence" value="ECO:0007669"/>
    <property type="project" value="InterPro"/>
</dbReference>
<feature type="transmembrane region" description="Helical" evidence="8">
    <location>
        <begin position="969"/>
        <end position="989"/>
    </location>
</feature>
<dbReference type="GO" id="GO:0005524">
    <property type="term" value="F:ATP binding"/>
    <property type="evidence" value="ECO:0007669"/>
    <property type="project" value="UniProtKB-KW"/>
</dbReference>
<dbReference type="Gene3D" id="3.40.50.300">
    <property type="entry name" value="P-loop containing nucleotide triphosphate hydrolases"/>
    <property type="match status" value="1"/>
</dbReference>
<evidence type="ECO:0000256" key="2">
    <source>
        <dbReference type="ARBA" id="ARBA00022448"/>
    </source>
</evidence>
<dbReference type="GeneID" id="28974057"/>
<dbReference type="SMART" id="SM00382">
    <property type="entry name" value="AAA"/>
    <property type="match status" value="1"/>
</dbReference>
<feature type="chain" id="PRO_5006156729" description="ABC transporter domain-containing protein" evidence="9">
    <location>
        <begin position="21"/>
        <end position="995"/>
    </location>
</feature>
<sequence length="995" mass="104201">MLPRALAVAVAVALVGPVLAQLSCSNYGVALPNGTCQCPSGLSPSTACTAPTCDNPLVPPDNRQLFSAVLSGNSTAGCGRQCSDGFEGPTCGVCTSDSACSTALQALNGAASSSSSGLTLTNGLGNPVCSRGPWTWTEGFGTCDVVNPTLQSAFAGSTFLTFSKTVEPSETLSIPFGANGTLTAQLWYAPSTGNTTLAEQFYCAASSCTQANSSSTTASDVDYTCATLACTCIPGTAFCGAPGAQIDLSSTINDLEGPLSITCDSATGAQCSFKQGVLQTLFGASGLGLSACRWGECVLPGTIDRLAASLAGSAASSSGGGDGPSGGVIAGLAVLGALVVALVALVGLGCASQRRARCRARARAPDSAPPVGISINHLSYFVPVRHSAFSLKSASRDDRQVLSDVSATVVGGSFCAILGPSGSGKTSLVDLVAGVRKTGYRTGAVDLVVSPRAHGPASGEEGLGATASDADRVRVGYVDQNDVLCETSTVREAVMFAAELKLGEIPQEQKRCRVFEVLKQLGLLDIADSEIGSPEAGGRRGISGGERRRVSIALELVAQPAVLILDEPTSGASLRLDSTSALRILRELKALTTPPAPQRPTTVLVTLHQPSSQLWHLFDDTLVLAQGGAQLYFGKAHDVSAWWEAKGLRCPEGWNPADFLLDLATSPPPDFLPLRPTLTTRKSSYMPVSPDVAAESALVDSAVLAIPPHRRRSSATTVLTQVEVLAKREARNLVRDRGALVMHLVVLPLVALFVGGMYYKVDLTIGGFQSRIGALFFSGCLVAFASLSALSQFAKARRLFIRERARACYHPLAWLAAQFVFDVVPLRLVPTILLSVIVYWMVGLAATAANFFKFVLVLVLFALVSTVWNQLLATVIDDVGSAILVSAVVVLFEMAFAGFFVNLGSIPPVLRWLEWLAPLKYTLEALAVNEVNAGLMIEDSLAGAKVSISATIIMDTLFGFRPDAYYRDVLVLVGFLLGFALLLTLFVLLRLRELR</sequence>
<dbReference type="Pfam" id="PF19055">
    <property type="entry name" value="ABC2_membrane_7"/>
    <property type="match status" value="1"/>
</dbReference>
<dbReference type="STRING" id="578459.A0A0P9ETX9"/>
<evidence type="ECO:0000256" key="9">
    <source>
        <dbReference type="SAM" id="SignalP"/>
    </source>
</evidence>
<dbReference type="PROSITE" id="PS00211">
    <property type="entry name" value="ABC_TRANSPORTER_1"/>
    <property type="match status" value="1"/>
</dbReference>
<dbReference type="InterPro" id="IPR003439">
    <property type="entry name" value="ABC_transporter-like_ATP-bd"/>
</dbReference>
<feature type="transmembrane region" description="Helical" evidence="8">
    <location>
        <begin position="854"/>
        <end position="876"/>
    </location>
</feature>
<keyword evidence="9" id="KW-0732">Signal</keyword>
<feature type="transmembrane region" description="Helical" evidence="8">
    <location>
        <begin position="883"/>
        <end position="906"/>
    </location>
</feature>
<dbReference type="OMA" id="EQFYCTA"/>
<keyword evidence="2" id="KW-0813">Transport</keyword>
<keyword evidence="5" id="KW-0067">ATP-binding</keyword>
<feature type="transmembrane region" description="Helical" evidence="8">
    <location>
        <begin position="738"/>
        <end position="759"/>
    </location>
</feature>
<dbReference type="PANTHER" id="PTHR48041">
    <property type="entry name" value="ABC TRANSPORTER G FAMILY MEMBER 28"/>
    <property type="match status" value="1"/>
</dbReference>
<dbReference type="InterPro" id="IPR027417">
    <property type="entry name" value="P-loop_NTPase"/>
</dbReference>
<evidence type="ECO:0000256" key="3">
    <source>
        <dbReference type="ARBA" id="ARBA00022692"/>
    </source>
</evidence>
<feature type="domain" description="ABC transporter" evidence="10">
    <location>
        <begin position="384"/>
        <end position="652"/>
    </location>
</feature>
<feature type="transmembrane region" description="Helical" evidence="8">
    <location>
        <begin position="812"/>
        <end position="842"/>
    </location>
</feature>
<name>A0A0P9ETX9_RHOGW</name>
<dbReference type="PANTHER" id="PTHR48041:SF139">
    <property type="entry name" value="PROTEIN SCARLET"/>
    <property type="match status" value="1"/>
</dbReference>
<dbReference type="InterPro" id="IPR050352">
    <property type="entry name" value="ABCG_transporters"/>
</dbReference>
<evidence type="ECO:0000256" key="7">
    <source>
        <dbReference type="ARBA" id="ARBA00023136"/>
    </source>
</evidence>
<dbReference type="Pfam" id="PF00005">
    <property type="entry name" value="ABC_tran"/>
    <property type="match status" value="1"/>
</dbReference>
<dbReference type="AlphaFoldDB" id="A0A0P9ETX9"/>
<protein>
    <recommendedName>
        <fullName evidence="10">ABC transporter domain-containing protein</fullName>
    </recommendedName>
</protein>
<dbReference type="Pfam" id="PF01061">
    <property type="entry name" value="ABC2_membrane"/>
    <property type="match status" value="1"/>
</dbReference>
<evidence type="ECO:0000313" key="12">
    <source>
        <dbReference type="Proteomes" id="UP000053890"/>
    </source>
</evidence>
<dbReference type="InterPro" id="IPR017871">
    <property type="entry name" value="ABC_transporter-like_CS"/>
</dbReference>
<feature type="signal peptide" evidence="9">
    <location>
        <begin position="1"/>
        <end position="20"/>
    </location>
</feature>
<dbReference type="PROSITE" id="PS50893">
    <property type="entry name" value="ABC_TRANSPORTER_2"/>
    <property type="match status" value="1"/>
</dbReference>
<accession>A0A0P9ETX9</accession>
<feature type="transmembrane region" description="Helical" evidence="8">
    <location>
        <begin position="328"/>
        <end position="351"/>
    </location>
</feature>
<keyword evidence="7 8" id="KW-0472">Membrane</keyword>
<keyword evidence="4" id="KW-0547">Nucleotide-binding</keyword>
<evidence type="ECO:0000256" key="6">
    <source>
        <dbReference type="ARBA" id="ARBA00022989"/>
    </source>
</evidence>
<proteinExistence type="predicted"/>
<dbReference type="EMBL" id="KQ474086">
    <property type="protein sequence ID" value="KPV72649.1"/>
    <property type="molecule type" value="Genomic_DNA"/>
</dbReference>
<evidence type="ECO:0000259" key="10">
    <source>
        <dbReference type="PROSITE" id="PS50893"/>
    </source>
</evidence>
<dbReference type="GO" id="GO:0016020">
    <property type="term" value="C:membrane"/>
    <property type="evidence" value="ECO:0007669"/>
    <property type="project" value="UniProtKB-SubCell"/>
</dbReference>
<evidence type="ECO:0000256" key="1">
    <source>
        <dbReference type="ARBA" id="ARBA00004141"/>
    </source>
</evidence>
<gene>
    <name evidence="11" type="ORF">RHOBADRAFT_39255</name>
</gene>
<dbReference type="RefSeq" id="XP_018268698.1">
    <property type="nucleotide sequence ID" value="XM_018413608.1"/>
</dbReference>
<dbReference type="InterPro" id="IPR013525">
    <property type="entry name" value="ABC2_TM"/>
</dbReference>
<evidence type="ECO:0000256" key="8">
    <source>
        <dbReference type="SAM" id="Phobius"/>
    </source>
</evidence>
<dbReference type="GO" id="GO:0140359">
    <property type="term" value="F:ABC-type transporter activity"/>
    <property type="evidence" value="ECO:0007669"/>
    <property type="project" value="InterPro"/>
</dbReference>
<keyword evidence="6 8" id="KW-1133">Transmembrane helix</keyword>
<organism evidence="11 12">
    <name type="scientific">Rhodotorula graminis (strain WP1)</name>
    <dbReference type="NCBI Taxonomy" id="578459"/>
    <lineage>
        <taxon>Eukaryota</taxon>
        <taxon>Fungi</taxon>
        <taxon>Dikarya</taxon>
        <taxon>Basidiomycota</taxon>
        <taxon>Pucciniomycotina</taxon>
        <taxon>Microbotryomycetes</taxon>
        <taxon>Sporidiobolales</taxon>
        <taxon>Sporidiobolaceae</taxon>
        <taxon>Rhodotorula</taxon>
    </lineage>
</organism>
<keyword evidence="3 8" id="KW-0812">Transmembrane</keyword>
<evidence type="ECO:0000256" key="4">
    <source>
        <dbReference type="ARBA" id="ARBA00022741"/>
    </source>
</evidence>
<feature type="transmembrane region" description="Helical" evidence="8">
    <location>
        <begin position="771"/>
        <end position="791"/>
    </location>
</feature>
<evidence type="ECO:0000313" key="11">
    <source>
        <dbReference type="EMBL" id="KPV72649.1"/>
    </source>
</evidence>
<reference evidence="11 12" key="1">
    <citation type="journal article" date="2015" name="Front. Microbiol.">
        <title>Genome sequence of the plant growth promoting endophytic yeast Rhodotorula graminis WP1.</title>
        <authorList>
            <person name="Firrincieli A."/>
            <person name="Otillar R."/>
            <person name="Salamov A."/>
            <person name="Schmutz J."/>
            <person name="Khan Z."/>
            <person name="Redman R.S."/>
            <person name="Fleck N.D."/>
            <person name="Lindquist E."/>
            <person name="Grigoriev I.V."/>
            <person name="Doty S.L."/>
        </authorList>
    </citation>
    <scope>NUCLEOTIDE SEQUENCE [LARGE SCALE GENOMIC DNA]</scope>
    <source>
        <strain evidence="11 12">WP1</strain>
    </source>
</reference>